<dbReference type="AlphaFoldDB" id="A0A6S7CMV3"/>
<protein>
    <submittedName>
        <fullName evidence="1">Uncharacterized protein</fullName>
    </submittedName>
</protein>
<organism evidence="1 2">
    <name type="scientific">Achromobacter anxifer</name>
    <dbReference type="NCBI Taxonomy" id="1287737"/>
    <lineage>
        <taxon>Bacteria</taxon>
        <taxon>Pseudomonadati</taxon>
        <taxon>Pseudomonadota</taxon>
        <taxon>Betaproteobacteria</taxon>
        <taxon>Burkholderiales</taxon>
        <taxon>Alcaligenaceae</taxon>
        <taxon>Achromobacter</taxon>
    </lineage>
</organism>
<keyword evidence="2" id="KW-1185">Reference proteome</keyword>
<accession>A0A6S7CMV3</accession>
<proteinExistence type="predicted"/>
<evidence type="ECO:0000313" key="1">
    <source>
        <dbReference type="EMBL" id="CAB3854726.1"/>
    </source>
</evidence>
<sequence length="118" mass="13845">MNKLTGDDLLWNWARWTWSGETVGNMETYISEEEDYRPINHHHAMVVDEMHAALPWHERMIIIAEYPQKNVKFGQLGAKARRERALDWIADTTGIALTDTEYKLYLGLFRGLVERRLA</sequence>
<evidence type="ECO:0000313" key="2">
    <source>
        <dbReference type="Proteomes" id="UP000494117"/>
    </source>
</evidence>
<dbReference type="RefSeq" id="WP_175206795.1">
    <property type="nucleotide sequence ID" value="NZ_CADILG010000010.1"/>
</dbReference>
<name>A0A6S7CMV3_9BURK</name>
<gene>
    <name evidence="1" type="ORF">LMG26858_01902</name>
</gene>
<dbReference type="Proteomes" id="UP000494117">
    <property type="component" value="Unassembled WGS sequence"/>
</dbReference>
<reference evidence="1 2" key="1">
    <citation type="submission" date="2020-04" db="EMBL/GenBank/DDBJ databases">
        <authorList>
            <person name="De Canck E."/>
        </authorList>
    </citation>
    <scope>NUCLEOTIDE SEQUENCE [LARGE SCALE GENOMIC DNA]</scope>
    <source>
        <strain evidence="1 2">LMG 26858</strain>
    </source>
</reference>
<dbReference type="EMBL" id="CADILG010000010">
    <property type="protein sequence ID" value="CAB3854726.1"/>
    <property type="molecule type" value="Genomic_DNA"/>
</dbReference>